<gene>
    <name evidence="1" type="ORF">E2C01_030273</name>
</gene>
<accession>A0A5B7EUB7</accession>
<evidence type="ECO:0000313" key="2">
    <source>
        <dbReference type="Proteomes" id="UP000324222"/>
    </source>
</evidence>
<reference evidence="1 2" key="1">
    <citation type="submission" date="2019-05" db="EMBL/GenBank/DDBJ databases">
        <title>Another draft genome of Portunus trituberculatus and its Hox gene families provides insights of decapod evolution.</title>
        <authorList>
            <person name="Jeong J.-H."/>
            <person name="Song I."/>
            <person name="Kim S."/>
            <person name="Choi T."/>
            <person name="Kim D."/>
            <person name="Ryu S."/>
            <person name="Kim W."/>
        </authorList>
    </citation>
    <scope>NUCLEOTIDE SEQUENCE [LARGE SCALE GENOMIC DNA]</scope>
    <source>
        <tissue evidence="1">Muscle</tissue>
    </source>
</reference>
<proteinExistence type="predicted"/>
<dbReference type="EMBL" id="VSRR010003611">
    <property type="protein sequence ID" value="MPC36807.1"/>
    <property type="molecule type" value="Genomic_DNA"/>
</dbReference>
<comment type="caution">
    <text evidence="1">The sequence shown here is derived from an EMBL/GenBank/DDBJ whole genome shotgun (WGS) entry which is preliminary data.</text>
</comment>
<dbReference type="Proteomes" id="UP000324222">
    <property type="component" value="Unassembled WGS sequence"/>
</dbReference>
<dbReference type="AlphaFoldDB" id="A0A5B7EUB7"/>
<organism evidence="1 2">
    <name type="scientific">Portunus trituberculatus</name>
    <name type="common">Swimming crab</name>
    <name type="synonym">Neptunus trituberculatus</name>
    <dbReference type="NCBI Taxonomy" id="210409"/>
    <lineage>
        <taxon>Eukaryota</taxon>
        <taxon>Metazoa</taxon>
        <taxon>Ecdysozoa</taxon>
        <taxon>Arthropoda</taxon>
        <taxon>Crustacea</taxon>
        <taxon>Multicrustacea</taxon>
        <taxon>Malacostraca</taxon>
        <taxon>Eumalacostraca</taxon>
        <taxon>Eucarida</taxon>
        <taxon>Decapoda</taxon>
        <taxon>Pleocyemata</taxon>
        <taxon>Brachyura</taxon>
        <taxon>Eubrachyura</taxon>
        <taxon>Portunoidea</taxon>
        <taxon>Portunidae</taxon>
        <taxon>Portuninae</taxon>
        <taxon>Portunus</taxon>
    </lineage>
</organism>
<keyword evidence="2" id="KW-1185">Reference proteome</keyword>
<evidence type="ECO:0000313" key="1">
    <source>
        <dbReference type="EMBL" id="MPC36807.1"/>
    </source>
</evidence>
<sequence>MSLAPLLYVKTRTSQSWGLDKTVVNVGVSEQSVRNWVKRFKDDGGVELLSAKPWPGTSQKISVHSTVLKR</sequence>
<name>A0A5B7EUB7_PORTR</name>
<protein>
    <submittedName>
        <fullName evidence="1">Uncharacterized protein</fullName>
    </submittedName>
</protein>